<evidence type="ECO:0000256" key="2">
    <source>
        <dbReference type="SAM" id="Phobius"/>
    </source>
</evidence>
<evidence type="ECO:0000259" key="3">
    <source>
        <dbReference type="Pfam" id="PF13962"/>
    </source>
</evidence>
<comment type="caution">
    <text evidence="4">The sequence shown here is derived from an EMBL/GenBank/DDBJ whole genome shotgun (WGS) entry which is preliminary data.</text>
</comment>
<dbReference type="AlphaFoldDB" id="A0A7J0D9G0"/>
<dbReference type="OrthoDB" id="1868897at2759"/>
<dbReference type="PANTHER" id="PTHR24177">
    <property type="entry name" value="CASKIN"/>
    <property type="match status" value="1"/>
</dbReference>
<dbReference type="Proteomes" id="UP000585474">
    <property type="component" value="Unassembled WGS sequence"/>
</dbReference>
<name>A0A7J0D9G0_9ERIC</name>
<sequence>MRAAIEGNGGRNSEDIPAGDRRHRHRRKNIVLLAAETRQPHIYKLLLDWTGDNESAFRRVDYEGNSALHLAAKLGNYRPWLVSSAALQIQWEYKWYEFVKNSQPLHFFIHRNKKGYTPRDVFTDTHKDLVESSRTWLNNTAQSCSVVAALIAGVGFATVSAVPGGLKQDDSGQPVFEKKLPFNIFSIAALVALYSSVTALVIFLAILTSHYKEKDFHMYSPGLCLFKKFSVIGIAPELLFGLSVIFVSIFAMLVSFSSGHFFVLKDSLKYVSLPVYAIMCFSVTIFVMAQFPLYFDLIKAKYSKIPQRRQNRAA</sequence>
<accession>A0A7J0D9G0</accession>
<dbReference type="InterPro" id="IPR026961">
    <property type="entry name" value="PGG_dom"/>
</dbReference>
<keyword evidence="2" id="KW-0472">Membrane</keyword>
<keyword evidence="2" id="KW-1133">Transmembrane helix</keyword>
<dbReference type="GO" id="GO:0016020">
    <property type="term" value="C:membrane"/>
    <property type="evidence" value="ECO:0007669"/>
    <property type="project" value="TreeGrafter"/>
</dbReference>
<reference evidence="5" key="1">
    <citation type="submission" date="2019-07" db="EMBL/GenBank/DDBJ databases">
        <title>De Novo Assembly of kiwifruit Actinidia rufa.</title>
        <authorList>
            <person name="Sugita-Konishi S."/>
            <person name="Sato K."/>
            <person name="Mori E."/>
            <person name="Abe Y."/>
            <person name="Kisaki G."/>
            <person name="Hamano K."/>
            <person name="Suezawa K."/>
            <person name="Otani M."/>
            <person name="Fukuda T."/>
            <person name="Manabe T."/>
            <person name="Gomi K."/>
            <person name="Tabuchi M."/>
            <person name="Akimitsu K."/>
            <person name="Kataoka I."/>
        </authorList>
    </citation>
    <scope>NUCLEOTIDE SEQUENCE [LARGE SCALE GENOMIC DNA]</scope>
    <source>
        <strain evidence="5">cv. Fuchu</strain>
    </source>
</reference>
<feature type="transmembrane region" description="Helical" evidence="2">
    <location>
        <begin position="273"/>
        <end position="295"/>
    </location>
</feature>
<dbReference type="InterPro" id="IPR036770">
    <property type="entry name" value="Ankyrin_rpt-contain_sf"/>
</dbReference>
<feature type="transmembrane region" description="Helical" evidence="2">
    <location>
        <begin position="184"/>
        <end position="208"/>
    </location>
</feature>
<evidence type="ECO:0000313" key="4">
    <source>
        <dbReference type="EMBL" id="GFS29054.1"/>
    </source>
</evidence>
<evidence type="ECO:0000313" key="5">
    <source>
        <dbReference type="Proteomes" id="UP000585474"/>
    </source>
</evidence>
<organism evidence="4 5">
    <name type="scientific">Actinidia rufa</name>
    <dbReference type="NCBI Taxonomy" id="165716"/>
    <lineage>
        <taxon>Eukaryota</taxon>
        <taxon>Viridiplantae</taxon>
        <taxon>Streptophyta</taxon>
        <taxon>Embryophyta</taxon>
        <taxon>Tracheophyta</taxon>
        <taxon>Spermatophyta</taxon>
        <taxon>Magnoliopsida</taxon>
        <taxon>eudicotyledons</taxon>
        <taxon>Gunneridae</taxon>
        <taxon>Pentapetalae</taxon>
        <taxon>asterids</taxon>
        <taxon>Ericales</taxon>
        <taxon>Actinidiaceae</taxon>
        <taxon>Actinidia</taxon>
    </lineage>
</organism>
<dbReference type="PANTHER" id="PTHR24177:SF103">
    <property type="entry name" value="PGG DOMAIN-CONTAINING PROTEIN"/>
    <property type="match status" value="1"/>
</dbReference>
<proteinExistence type="predicted"/>
<feature type="transmembrane region" description="Helical" evidence="2">
    <location>
        <begin position="229"/>
        <end position="253"/>
    </location>
</feature>
<feature type="region of interest" description="Disordered" evidence="1">
    <location>
        <begin position="1"/>
        <end position="23"/>
    </location>
</feature>
<keyword evidence="5" id="KW-1185">Reference proteome</keyword>
<dbReference type="Gene3D" id="1.25.40.20">
    <property type="entry name" value="Ankyrin repeat-containing domain"/>
    <property type="match status" value="1"/>
</dbReference>
<dbReference type="Pfam" id="PF13962">
    <property type="entry name" value="PGG"/>
    <property type="match status" value="1"/>
</dbReference>
<evidence type="ECO:0000256" key="1">
    <source>
        <dbReference type="SAM" id="MobiDB-lite"/>
    </source>
</evidence>
<keyword evidence="2" id="KW-0812">Transmembrane</keyword>
<dbReference type="EMBL" id="BJWL01000068">
    <property type="protein sequence ID" value="GFS29054.1"/>
    <property type="molecule type" value="Genomic_DNA"/>
</dbReference>
<protein>
    <recommendedName>
        <fullName evidence="3">PGG domain-containing protein</fullName>
    </recommendedName>
</protein>
<feature type="transmembrane region" description="Helical" evidence="2">
    <location>
        <begin position="144"/>
        <end position="164"/>
    </location>
</feature>
<feature type="domain" description="PGG" evidence="3">
    <location>
        <begin position="135"/>
        <end position="261"/>
    </location>
</feature>
<gene>
    <name evidence="4" type="ORF">Acr_00g0005130</name>
</gene>